<dbReference type="EMBL" id="REGN01001707">
    <property type="protein sequence ID" value="RNA33030.1"/>
    <property type="molecule type" value="Genomic_DNA"/>
</dbReference>
<evidence type="ECO:0000256" key="1">
    <source>
        <dbReference type="SAM" id="Phobius"/>
    </source>
</evidence>
<sequence length="272" mass="31586">MEAAIIYCFQINCEAAIFPTPALSSLCQNRFLKEPLSWLSDRHSEDQLRTQKLAEYDQELLILTILNNFNNFAEAVSIVITLLIEFNFIFGLCLKHKIIKDSAFRFLRKMTLEKINKSGFLKFFLSFATIILPFNSTVLALKELSYNKLRQGKEQSKIVNHLIDYLFFYLVQLTPIILSIDILSRLTLKSISLINFKALAIKSLFETSFEWIKVASNFIETRGLNSKSNQNYLPKCFEMSVNQISKKKISTFLKYLEQKLYCLNVYPDSLIH</sequence>
<evidence type="ECO:0000313" key="2">
    <source>
        <dbReference type="EMBL" id="RNA33030.1"/>
    </source>
</evidence>
<feature type="transmembrane region" description="Helical" evidence="1">
    <location>
        <begin position="162"/>
        <end position="183"/>
    </location>
</feature>
<organism evidence="2 3">
    <name type="scientific">Brachionus plicatilis</name>
    <name type="common">Marine rotifer</name>
    <name type="synonym">Brachionus muelleri</name>
    <dbReference type="NCBI Taxonomy" id="10195"/>
    <lineage>
        <taxon>Eukaryota</taxon>
        <taxon>Metazoa</taxon>
        <taxon>Spiralia</taxon>
        <taxon>Gnathifera</taxon>
        <taxon>Rotifera</taxon>
        <taxon>Eurotatoria</taxon>
        <taxon>Monogononta</taxon>
        <taxon>Pseudotrocha</taxon>
        <taxon>Ploima</taxon>
        <taxon>Brachionidae</taxon>
        <taxon>Brachionus</taxon>
    </lineage>
</organism>
<name>A0A3M7SBZ9_BRAPC</name>
<keyword evidence="3" id="KW-1185">Reference proteome</keyword>
<feature type="transmembrane region" description="Helical" evidence="1">
    <location>
        <begin position="75"/>
        <end position="98"/>
    </location>
</feature>
<gene>
    <name evidence="2" type="ORF">BpHYR1_008413</name>
</gene>
<keyword evidence="1" id="KW-1133">Transmembrane helix</keyword>
<dbReference type="Proteomes" id="UP000276133">
    <property type="component" value="Unassembled WGS sequence"/>
</dbReference>
<keyword evidence="1" id="KW-0812">Transmembrane</keyword>
<comment type="caution">
    <text evidence="2">The sequence shown here is derived from an EMBL/GenBank/DDBJ whole genome shotgun (WGS) entry which is preliminary data.</text>
</comment>
<proteinExistence type="predicted"/>
<feature type="transmembrane region" description="Helical" evidence="1">
    <location>
        <begin position="119"/>
        <end position="142"/>
    </location>
</feature>
<protein>
    <submittedName>
        <fullName evidence="2">Uncharacterized protein</fullName>
    </submittedName>
</protein>
<keyword evidence="1" id="KW-0472">Membrane</keyword>
<evidence type="ECO:0000313" key="3">
    <source>
        <dbReference type="Proteomes" id="UP000276133"/>
    </source>
</evidence>
<accession>A0A3M7SBZ9</accession>
<dbReference type="AlphaFoldDB" id="A0A3M7SBZ9"/>
<reference evidence="2 3" key="1">
    <citation type="journal article" date="2018" name="Sci. Rep.">
        <title>Genomic signatures of local adaptation to the degree of environmental predictability in rotifers.</title>
        <authorList>
            <person name="Franch-Gras L."/>
            <person name="Hahn C."/>
            <person name="Garcia-Roger E.M."/>
            <person name="Carmona M.J."/>
            <person name="Serra M."/>
            <person name="Gomez A."/>
        </authorList>
    </citation>
    <scope>NUCLEOTIDE SEQUENCE [LARGE SCALE GENOMIC DNA]</scope>
    <source>
        <strain evidence="2">HYR1</strain>
    </source>
</reference>